<dbReference type="AlphaFoldDB" id="A0AAW1IIP0"/>
<keyword evidence="2" id="KW-0732">Signal</keyword>
<dbReference type="PANTHER" id="PTHR33227:SF18">
    <property type="entry name" value="STIGMA-SPECIFIC STIG1-LIKE PROTEIN 3"/>
    <property type="match status" value="1"/>
</dbReference>
<accession>A0AAW1IIP0</accession>
<dbReference type="Pfam" id="PF04885">
    <property type="entry name" value="Stig1"/>
    <property type="match status" value="1"/>
</dbReference>
<comment type="similarity">
    <text evidence="1">Belongs to the STIG1 family.</text>
</comment>
<proteinExistence type="inferred from homology"/>
<protein>
    <submittedName>
        <fullName evidence="3">Uncharacterized protein</fullName>
    </submittedName>
</protein>
<evidence type="ECO:0000256" key="2">
    <source>
        <dbReference type="ARBA" id="ARBA00022729"/>
    </source>
</evidence>
<name>A0AAW1IIP0_SAPOF</name>
<sequence length="113" mass="13091">MKLSRPRRVSRFLVEYDYQNKRSNPKAADHCHKDNEMCNHLVYGKNSTCCNNKCMDLMEDKNNCGACKNKGKFTQQCCGRQCVDLCYDQRNCGSCNNKFLIGQYPIYGMCDYA</sequence>
<dbReference type="PANTHER" id="PTHR33227">
    <property type="entry name" value="STIGMA-SPECIFIC STIG1-LIKE PROTEIN 3"/>
    <property type="match status" value="1"/>
</dbReference>
<gene>
    <name evidence="3" type="ORF">RND81_09G044400</name>
</gene>
<evidence type="ECO:0000313" key="4">
    <source>
        <dbReference type="Proteomes" id="UP001443914"/>
    </source>
</evidence>
<dbReference type="InterPro" id="IPR006969">
    <property type="entry name" value="Stig-like"/>
</dbReference>
<comment type="caution">
    <text evidence="3">The sequence shown here is derived from an EMBL/GenBank/DDBJ whole genome shotgun (WGS) entry which is preliminary data.</text>
</comment>
<dbReference type="EMBL" id="JBDFQZ010000009">
    <property type="protein sequence ID" value="KAK9689225.1"/>
    <property type="molecule type" value="Genomic_DNA"/>
</dbReference>
<dbReference type="Proteomes" id="UP001443914">
    <property type="component" value="Unassembled WGS sequence"/>
</dbReference>
<keyword evidence="4" id="KW-1185">Reference proteome</keyword>
<organism evidence="3 4">
    <name type="scientific">Saponaria officinalis</name>
    <name type="common">Common soapwort</name>
    <name type="synonym">Lychnis saponaria</name>
    <dbReference type="NCBI Taxonomy" id="3572"/>
    <lineage>
        <taxon>Eukaryota</taxon>
        <taxon>Viridiplantae</taxon>
        <taxon>Streptophyta</taxon>
        <taxon>Embryophyta</taxon>
        <taxon>Tracheophyta</taxon>
        <taxon>Spermatophyta</taxon>
        <taxon>Magnoliopsida</taxon>
        <taxon>eudicotyledons</taxon>
        <taxon>Gunneridae</taxon>
        <taxon>Pentapetalae</taxon>
        <taxon>Caryophyllales</taxon>
        <taxon>Caryophyllaceae</taxon>
        <taxon>Caryophylleae</taxon>
        <taxon>Saponaria</taxon>
    </lineage>
</organism>
<evidence type="ECO:0000256" key="1">
    <source>
        <dbReference type="ARBA" id="ARBA00006010"/>
    </source>
</evidence>
<reference evidence="3" key="1">
    <citation type="submission" date="2024-03" db="EMBL/GenBank/DDBJ databases">
        <title>WGS assembly of Saponaria officinalis var. Norfolk2.</title>
        <authorList>
            <person name="Jenkins J."/>
            <person name="Shu S."/>
            <person name="Grimwood J."/>
            <person name="Barry K."/>
            <person name="Goodstein D."/>
            <person name="Schmutz J."/>
            <person name="Leebens-Mack J."/>
            <person name="Osbourn A."/>
        </authorList>
    </citation>
    <scope>NUCLEOTIDE SEQUENCE [LARGE SCALE GENOMIC DNA]</scope>
    <source>
        <strain evidence="3">JIC</strain>
    </source>
</reference>
<evidence type="ECO:0000313" key="3">
    <source>
        <dbReference type="EMBL" id="KAK9689225.1"/>
    </source>
</evidence>